<reference evidence="1" key="1">
    <citation type="submission" date="2022-02" db="EMBL/GenBank/DDBJ databases">
        <title>Plant Genome Project.</title>
        <authorList>
            <person name="Zhang R.-G."/>
        </authorList>
    </citation>
    <scope>NUCLEOTIDE SEQUENCE</scope>
    <source>
        <strain evidence="1">AT1</strain>
    </source>
</reference>
<name>A0ACC0N2P5_RHOML</name>
<gene>
    <name evidence="1" type="ORF">RHMOL_Rhmol07G0163000</name>
</gene>
<keyword evidence="2" id="KW-1185">Reference proteome</keyword>
<dbReference type="EMBL" id="CM046394">
    <property type="protein sequence ID" value="KAI8547007.1"/>
    <property type="molecule type" value="Genomic_DNA"/>
</dbReference>
<accession>A0ACC0N2P5</accession>
<proteinExistence type="predicted"/>
<evidence type="ECO:0000313" key="2">
    <source>
        <dbReference type="Proteomes" id="UP001062846"/>
    </source>
</evidence>
<evidence type="ECO:0000313" key="1">
    <source>
        <dbReference type="EMBL" id="KAI8547007.1"/>
    </source>
</evidence>
<sequence>MLVGHPFVSDAKSEFMETTVDESSTTILPEASKEVEWMQISFDIPEPSYGCMLHDRPCSDSVASKDEDACEIIASKNLKRVEEW</sequence>
<protein>
    <submittedName>
        <fullName evidence="1">Uncharacterized protein</fullName>
    </submittedName>
</protein>
<comment type="caution">
    <text evidence="1">The sequence shown here is derived from an EMBL/GenBank/DDBJ whole genome shotgun (WGS) entry which is preliminary data.</text>
</comment>
<organism evidence="1 2">
    <name type="scientific">Rhododendron molle</name>
    <name type="common">Chinese azalea</name>
    <name type="synonym">Azalea mollis</name>
    <dbReference type="NCBI Taxonomy" id="49168"/>
    <lineage>
        <taxon>Eukaryota</taxon>
        <taxon>Viridiplantae</taxon>
        <taxon>Streptophyta</taxon>
        <taxon>Embryophyta</taxon>
        <taxon>Tracheophyta</taxon>
        <taxon>Spermatophyta</taxon>
        <taxon>Magnoliopsida</taxon>
        <taxon>eudicotyledons</taxon>
        <taxon>Gunneridae</taxon>
        <taxon>Pentapetalae</taxon>
        <taxon>asterids</taxon>
        <taxon>Ericales</taxon>
        <taxon>Ericaceae</taxon>
        <taxon>Ericoideae</taxon>
        <taxon>Rhodoreae</taxon>
        <taxon>Rhododendron</taxon>
    </lineage>
</organism>
<dbReference type="Proteomes" id="UP001062846">
    <property type="component" value="Chromosome 7"/>
</dbReference>